<feature type="region of interest" description="Disordered" evidence="2">
    <location>
        <begin position="115"/>
        <end position="137"/>
    </location>
</feature>
<reference evidence="3" key="1">
    <citation type="journal article" date="2017" name="Nat. Genet.">
        <title>Contrasting evolutionary genome dynamics between domesticated and wild yeasts.</title>
        <authorList>
            <person name="Yue J.X."/>
            <person name="Li J."/>
            <person name="Aigrain L."/>
            <person name="Hallin J."/>
            <person name="Persson K."/>
            <person name="Oliver K."/>
            <person name="Bergstrom A."/>
            <person name="Coupland P."/>
            <person name="Warringer J."/>
            <person name="Lagomarsino M.C."/>
            <person name="Fischer G."/>
            <person name="Durbin R."/>
            <person name="Liti G."/>
        </authorList>
    </citation>
    <scope>NUCLEOTIDE SEQUENCE</scope>
    <source>
        <strain evidence="3">CBS432</strain>
    </source>
</reference>
<dbReference type="Gene3D" id="6.10.250.1080">
    <property type="match status" value="1"/>
</dbReference>
<dbReference type="AlphaFoldDB" id="A0A8B8UW59"/>
<feature type="compositionally biased region" description="Basic and acidic residues" evidence="2">
    <location>
        <begin position="115"/>
        <end position="126"/>
    </location>
</feature>
<dbReference type="OrthoDB" id="4035460at2759"/>
<reference evidence="3" key="3">
    <citation type="submission" date="2025-07" db="EMBL/GenBank/DDBJ databases">
        <authorList>
            <consortium name="NCBI Genome Project"/>
        </authorList>
    </citation>
    <scope>NUCLEOTIDE SEQUENCE</scope>
    <source>
        <strain evidence="3">CBS432</strain>
    </source>
</reference>
<dbReference type="VEuPathDB" id="FungiDB:SPAR_L02800"/>
<accession>A0A8B8UW59</accession>
<sequence>MVPNLDLETALQIISSLETQLSELESATKEYENDLEQVISNLKSDLLESQQQNRCNKKQITELEIQVDELENENIQLRNKIETLQLESDRRLERNVLLEHELLDTKDALQRLKVNKEEATSGETRRNNRPLPSQNKKMKLYKDTIKVSTTCSTLYLQNMTKTNNTARNHCNIPNTQITQSTVIATTSSVQ</sequence>
<reference evidence="3" key="2">
    <citation type="submission" date="2020-01" db="EMBL/GenBank/DDBJ databases">
        <title>Population-level Yeast Reference Genomes.</title>
        <authorList>
            <person name="Yue J.-X."/>
        </authorList>
    </citation>
    <scope>NUCLEOTIDE SEQUENCE</scope>
    <source>
        <strain evidence="3">CBS432</strain>
    </source>
</reference>
<protein>
    <submittedName>
        <fullName evidence="3">Ndl1p</fullName>
    </submittedName>
</protein>
<evidence type="ECO:0000256" key="1">
    <source>
        <dbReference type="SAM" id="Coils"/>
    </source>
</evidence>
<dbReference type="KEGG" id="spao:SPAR_L02800"/>
<proteinExistence type="predicted"/>
<dbReference type="GeneID" id="54632373"/>
<dbReference type="RefSeq" id="XP_033768004.1">
    <property type="nucleotide sequence ID" value="XM_033912113.1"/>
</dbReference>
<evidence type="ECO:0000256" key="2">
    <source>
        <dbReference type="SAM" id="MobiDB-lite"/>
    </source>
</evidence>
<feature type="coiled-coil region" evidence="1">
    <location>
        <begin position="7"/>
        <end position="87"/>
    </location>
</feature>
<evidence type="ECO:0000313" key="3">
    <source>
        <dbReference type="RefSeq" id="XP_033768004.1"/>
    </source>
</evidence>
<gene>
    <name evidence="3" type="primary">NDL1</name>
    <name evidence="3" type="ORF">SPAR_L02800</name>
</gene>
<name>A0A8B8UW59_SACPA</name>
<organism evidence="3">
    <name type="scientific">Saccharomyces paradoxus</name>
    <name type="common">Yeast</name>
    <name type="synonym">Saccharomyces douglasii</name>
    <dbReference type="NCBI Taxonomy" id="27291"/>
    <lineage>
        <taxon>Eukaryota</taxon>
        <taxon>Fungi</taxon>
        <taxon>Dikarya</taxon>
        <taxon>Ascomycota</taxon>
        <taxon>Saccharomycotina</taxon>
        <taxon>Saccharomycetes</taxon>
        <taxon>Saccharomycetales</taxon>
        <taxon>Saccharomycetaceae</taxon>
        <taxon>Saccharomyces</taxon>
    </lineage>
</organism>
<keyword evidence="1" id="KW-0175">Coiled coil</keyword>
<reference evidence="3" key="4">
    <citation type="submission" date="2025-08" db="UniProtKB">
        <authorList>
            <consortium name="RefSeq"/>
        </authorList>
    </citation>
    <scope>IDENTIFICATION</scope>
    <source>
        <strain evidence="3">CBS432</strain>
    </source>
</reference>